<feature type="compositionally biased region" description="Basic and acidic residues" evidence="4">
    <location>
        <begin position="474"/>
        <end position="488"/>
    </location>
</feature>
<dbReference type="EMBL" id="KE720769">
    <property type="protein sequence ID" value="ERF76294.1"/>
    <property type="molecule type" value="Genomic_DNA"/>
</dbReference>
<feature type="region of interest" description="Disordered" evidence="4">
    <location>
        <begin position="142"/>
        <end position="179"/>
    </location>
</feature>
<protein>
    <recommendedName>
        <fullName evidence="9">Rad21/Rec8-like protein N-terminal domain-containing protein</fullName>
    </recommendedName>
</protein>
<dbReference type="InterPro" id="IPR023093">
    <property type="entry name" value="ScpA-like_C"/>
</dbReference>
<feature type="region of interest" description="Disordered" evidence="4">
    <location>
        <begin position="321"/>
        <end position="376"/>
    </location>
</feature>
<proteinExistence type="inferred from homology"/>
<evidence type="ECO:0000256" key="2">
    <source>
        <dbReference type="ARBA" id="ARBA00009870"/>
    </source>
</evidence>
<feature type="compositionally biased region" description="Low complexity" evidence="4">
    <location>
        <begin position="146"/>
        <end position="160"/>
    </location>
</feature>
<feature type="compositionally biased region" description="Basic and acidic residues" evidence="4">
    <location>
        <begin position="367"/>
        <end position="376"/>
    </location>
</feature>
<evidence type="ECO:0000256" key="4">
    <source>
        <dbReference type="SAM" id="MobiDB-lite"/>
    </source>
</evidence>
<organism evidence="7 8">
    <name type="scientific">Endocarpon pusillum (strain Z07020 / HMAS-L-300199)</name>
    <name type="common">Lichen-forming fungus</name>
    <dbReference type="NCBI Taxonomy" id="1263415"/>
    <lineage>
        <taxon>Eukaryota</taxon>
        <taxon>Fungi</taxon>
        <taxon>Dikarya</taxon>
        <taxon>Ascomycota</taxon>
        <taxon>Pezizomycotina</taxon>
        <taxon>Eurotiomycetes</taxon>
        <taxon>Chaetothyriomycetidae</taxon>
        <taxon>Verrucariales</taxon>
        <taxon>Verrucariaceae</taxon>
        <taxon>Endocarpon</taxon>
    </lineage>
</organism>
<dbReference type="Pfam" id="PF04825">
    <property type="entry name" value="Rad21_Rec8_N"/>
    <property type="match status" value="1"/>
</dbReference>
<dbReference type="InterPro" id="IPR039781">
    <property type="entry name" value="Rad21/Rec8-like"/>
</dbReference>
<dbReference type="SUPFAM" id="SSF46785">
    <property type="entry name" value="Winged helix' DNA-binding domain"/>
    <property type="match status" value="1"/>
</dbReference>
<accession>U1I2T5</accession>
<dbReference type="InterPro" id="IPR036390">
    <property type="entry name" value="WH_DNA-bd_sf"/>
</dbReference>
<evidence type="ECO:0000259" key="6">
    <source>
        <dbReference type="Pfam" id="PF04825"/>
    </source>
</evidence>
<comment type="subcellular location">
    <subcellularLocation>
        <location evidence="1">Nucleus</location>
    </subcellularLocation>
</comment>
<dbReference type="Pfam" id="PF04824">
    <property type="entry name" value="Rad21_Rec8"/>
    <property type="match status" value="1"/>
</dbReference>
<dbReference type="GeneID" id="19239184"/>
<keyword evidence="3" id="KW-0539">Nucleus</keyword>
<dbReference type="GO" id="GO:0003682">
    <property type="term" value="F:chromatin binding"/>
    <property type="evidence" value="ECO:0007669"/>
    <property type="project" value="TreeGrafter"/>
</dbReference>
<dbReference type="HOGENOM" id="CLU_025342_0_0_1"/>
<feature type="domain" description="Rad21/Rec8-like protein C-terminal eukaryotic" evidence="5">
    <location>
        <begin position="708"/>
        <end position="746"/>
    </location>
</feature>
<evidence type="ECO:0000256" key="3">
    <source>
        <dbReference type="ARBA" id="ARBA00023242"/>
    </source>
</evidence>
<dbReference type="InterPro" id="IPR006909">
    <property type="entry name" value="Rad21/Rec8_C_eu"/>
</dbReference>
<evidence type="ECO:0000313" key="8">
    <source>
        <dbReference type="Proteomes" id="UP000019373"/>
    </source>
</evidence>
<dbReference type="AlphaFoldDB" id="U1I2T5"/>
<feature type="domain" description="Rad21/Rec8-like protein N-terminal" evidence="6">
    <location>
        <begin position="1"/>
        <end position="106"/>
    </location>
</feature>
<evidence type="ECO:0000256" key="1">
    <source>
        <dbReference type="ARBA" id="ARBA00004123"/>
    </source>
</evidence>
<keyword evidence="8" id="KW-1185">Reference proteome</keyword>
<dbReference type="GO" id="GO:0005634">
    <property type="term" value="C:nucleus"/>
    <property type="evidence" value="ECO:0007669"/>
    <property type="project" value="UniProtKB-SubCell"/>
</dbReference>
<sequence>MFYSHAILTSREHGVATVWLVATLGSRSSLKTVTRKKILDVDVNKACDTIQNPDAPMALRLQGNLLYGVARVYSQQCGYVLADTQAFRDKVRGVSMVIKELSLDPEVGRAKPDQLNLPDDPAFMPELNLDFDLSGFDMPLETSRHSSLMSPPSLISSRSSHLADEEHGSEEPALELPSGDISLGARVGGFDLDLTAGLSSVGKSESRATIPSILEEDSGILNVGWEFDEHGNMIETADASKSDAVVASGGDIPVSRVGTDSAISARVRQEHAEGRLATEKVRLPSIPQPTATGIGQNLGFDDGILAFGEDEHVLPEAQRVSPRQLVGQVETTRSPTTASPVQPVEEELSSTALSAPHKRARAPKTLGSDERPGLTNDELRQWNENYLDNMRQVVDAKHPYKLVHQAKKNAEYWVTGQGIGRVGCGLGQDHAPGPLQMFSGLTLLAALTGRDMSTAGTKHARSPSTTNSAEEEEERRVRAREEEGERVGRGLGDQDLSLAGHDDEIFVGGDEMDVEVGRAAQEELPERRSLQMPWDSFSASRQGSIHPFGSAAGGMTSSVGAPGRGFELGPPSALSRRVSRLTTASPLQGHGLPVPLSQRLSIISTPDRERLVTSSALVGDDNEMLGGELLPSGDENEDFQLYGPAAAVDTQTAAQSQWVAAALDSESRNFLDFLDAQIQAREPTAEKEQDEEGEKLRRSATFEGLLPPTEHTRVVAAQAFLHVLTLASKNLVNVRQAKGFGDIEIAITVEV</sequence>
<evidence type="ECO:0000313" key="7">
    <source>
        <dbReference type="EMBL" id="ERF76294.1"/>
    </source>
</evidence>
<gene>
    <name evidence="7" type="ORF">EPUS_04151</name>
</gene>
<feature type="region of interest" description="Disordered" evidence="4">
    <location>
        <begin position="454"/>
        <end position="498"/>
    </location>
</feature>
<dbReference type="Gene3D" id="1.10.10.580">
    <property type="entry name" value="Structural maintenance of chromosome 1. Chain E"/>
    <property type="match status" value="1"/>
</dbReference>
<dbReference type="Proteomes" id="UP000019373">
    <property type="component" value="Unassembled WGS sequence"/>
</dbReference>
<dbReference type="PANTHER" id="PTHR12585">
    <property type="entry name" value="SCC1 / RAD21 FAMILY MEMBER"/>
    <property type="match status" value="1"/>
</dbReference>
<dbReference type="InterPro" id="IPR006910">
    <property type="entry name" value="Rad21_Rec8_N"/>
</dbReference>
<dbReference type="eggNOG" id="KOG1213">
    <property type="taxonomic scope" value="Eukaryota"/>
</dbReference>
<reference evidence="8" key="1">
    <citation type="journal article" date="2014" name="BMC Genomics">
        <title>Genome characteristics reveal the impact of lichenization on lichen-forming fungus Endocarpon pusillum Hedwig (Verrucariales, Ascomycota).</title>
        <authorList>
            <person name="Wang Y.-Y."/>
            <person name="Liu B."/>
            <person name="Zhang X.-Y."/>
            <person name="Zhou Q.-M."/>
            <person name="Zhang T."/>
            <person name="Li H."/>
            <person name="Yu Y.-F."/>
            <person name="Zhang X.-L."/>
            <person name="Hao X.-Y."/>
            <person name="Wang M."/>
            <person name="Wang L."/>
            <person name="Wei J.-C."/>
        </authorList>
    </citation>
    <scope>NUCLEOTIDE SEQUENCE [LARGE SCALE GENOMIC DNA]</scope>
    <source>
        <strain evidence="8">Z07020 / HMAS-L-300199</strain>
    </source>
</reference>
<comment type="similarity">
    <text evidence="2">Belongs to the rad21 family.</text>
</comment>
<name>U1I2T5_ENDPU</name>
<dbReference type="GO" id="GO:0007064">
    <property type="term" value="P:mitotic sister chromatid cohesion"/>
    <property type="evidence" value="ECO:0007669"/>
    <property type="project" value="TreeGrafter"/>
</dbReference>
<dbReference type="GO" id="GO:0030892">
    <property type="term" value="C:mitotic cohesin complex"/>
    <property type="evidence" value="ECO:0007669"/>
    <property type="project" value="TreeGrafter"/>
</dbReference>
<dbReference type="OrthoDB" id="5427633at2759"/>
<dbReference type="OMA" id="QQCHYVL"/>
<evidence type="ECO:0008006" key="9">
    <source>
        <dbReference type="Google" id="ProtNLM"/>
    </source>
</evidence>
<dbReference type="PANTHER" id="PTHR12585:SF70">
    <property type="entry name" value="RAD21_REC8 N TERMINAL DOMAIN PROTEIN (AFU_ORTHOLOGUE AFUA_6G02900)"/>
    <property type="match status" value="1"/>
</dbReference>
<dbReference type="CDD" id="cd21789">
    <property type="entry name" value="Rad21_Rec8_M_SpRec8p-like"/>
    <property type="match status" value="1"/>
</dbReference>
<feature type="compositionally biased region" description="Basic and acidic residues" evidence="4">
    <location>
        <begin position="161"/>
        <end position="170"/>
    </location>
</feature>
<evidence type="ECO:0000259" key="5">
    <source>
        <dbReference type="Pfam" id="PF04824"/>
    </source>
</evidence>
<dbReference type="RefSeq" id="XP_007786335.1">
    <property type="nucleotide sequence ID" value="XM_007788145.1"/>
</dbReference>
<feature type="compositionally biased region" description="Polar residues" evidence="4">
    <location>
        <begin position="329"/>
        <end position="340"/>
    </location>
</feature>